<dbReference type="EMBL" id="VIAR01000002">
    <property type="protein sequence ID" value="TQD40064.1"/>
    <property type="molecule type" value="Genomic_DNA"/>
</dbReference>
<keyword evidence="4" id="KW-1185">Reference proteome</keyword>
<dbReference type="InterPro" id="IPR029058">
    <property type="entry name" value="AB_hydrolase_fold"/>
</dbReference>
<sequence length="274" mass="31188">MKKTIFLLLSILIISCNNSIKPEIEKEIIKSSELETFQSKSLKQNIPYKVILPENLETKKDSLSLLVLLDGDDYSGIAKNVISLYEFGDKIYPTVIISLPSTKESRWTYYTPTKDTTNIEKGFEDLYSRTGKFNGFADFVGNELIPSVEEKYKIKFNQKTIFGHSLGGLGSLSFAVLRPEIFENYISASPSTMYDQHFIFKTIEEKGSLEFNSMFITAGLNDANGYRENVEWLKEYLDKHKSENQKVGMKIYDNQNHSTSGLKSLIDGIEFIGK</sequence>
<dbReference type="Pfam" id="PF00756">
    <property type="entry name" value="Esterase"/>
    <property type="match status" value="1"/>
</dbReference>
<dbReference type="Proteomes" id="UP000317169">
    <property type="component" value="Unassembled WGS sequence"/>
</dbReference>
<keyword evidence="2" id="KW-0378">Hydrolase</keyword>
<dbReference type="PANTHER" id="PTHR40841:SF2">
    <property type="entry name" value="SIDEROPHORE-DEGRADING ESTERASE (EUROFUNG)"/>
    <property type="match status" value="1"/>
</dbReference>
<dbReference type="PANTHER" id="PTHR40841">
    <property type="entry name" value="SIDEROPHORE TRIACETYLFUSARININE C ESTERASE"/>
    <property type="match status" value="1"/>
</dbReference>
<dbReference type="InterPro" id="IPR052558">
    <property type="entry name" value="Siderophore_Hydrolase_D"/>
</dbReference>
<organism evidence="3 4">
    <name type="scientific">Haloflavibacter putidus</name>
    <dbReference type="NCBI Taxonomy" id="2576776"/>
    <lineage>
        <taxon>Bacteria</taxon>
        <taxon>Pseudomonadati</taxon>
        <taxon>Bacteroidota</taxon>
        <taxon>Flavobacteriia</taxon>
        <taxon>Flavobacteriales</taxon>
        <taxon>Flavobacteriaceae</taxon>
        <taxon>Haloflavibacter</taxon>
    </lineage>
</organism>
<dbReference type="AlphaFoldDB" id="A0A507ZUZ1"/>
<gene>
    <name evidence="3" type="ORF">FKR84_02380</name>
</gene>
<proteinExistence type="inferred from homology"/>
<protein>
    <recommendedName>
        <fullName evidence="5">Esterase</fullName>
    </recommendedName>
</protein>
<comment type="caution">
    <text evidence="3">The sequence shown here is derived from an EMBL/GenBank/DDBJ whole genome shotgun (WGS) entry which is preliminary data.</text>
</comment>
<name>A0A507ZUZ1_9FLAO</name>
<dbReference type="RefSeq" id="WP_141420594.1">
    <property type="nucleotide sequence ID" value="NZ_VIAR01000002.1"/>
</dbReference>
<reference evidence="3 4" key="1">
    <citation type="submission" date="2019-06" db="EMBL/GenBank/DDBJ databases">
        <title>Flavibacter putida gen. nov., sp. nov., a novel marine bacterium of the family Flavobacteriaceae isolated from coastal seawater.</title>
        <authorList>
            <person name="Feng X."/>
        </authorList>
    </citation>
    <scope>NUCLEOTIDE SEQUENCE [LARGE SCALE GENOMIC DNA]</scope>
    <source>
        <strain evidence="3 4">PLHSN227</strain>
    </source>
</reference>
<evidence type="ECO:0000256" key="1">
    <source>
        <dbReference type="ARBA" id="ARBA00005622"/>
    </source>
</evidence>
<dbReference type="Gene3D" id="3.40.50.1820">
    <property type="entry name" value="alpha/beta hydrolase"/>
    <property type="match status" value="1"/>
</dbReference>
<evidence type="ECO:0000256" key="2">
    <source>
        <dbReference type="ARBA" id="ARBA00022801"/>
    </source>
</evidence>
<dbReference type="SUPFAM" id="SSF53474">
    <property type="entry name" value="alpha/beta-Hydrolases"/>
    <property type="match status" value="1"/>
</dbReference>
<dbReference type="OrthoDB" id="9784036at2"/>
<accession>A0A507ZUZ1</accession>
<dbReference type="GO" id="GO:0016788">
    <property type="term" value="F:hydrolase activity, acting on ester bonds"/>
    <property type="evidence" value="ECO:0007669"/>
    <property type="project" value="TreeGrafter"/>
</dbReference>
<dbReference type="PROSITE" id="PS51257">
    <property type="entry name" value="PROKAR_LIPOPROTEIN"/>
    <property type="match status" value="1"/>
</dbReference>
<evidence type="ECO:0000313" key="3">
    <source>
        <dbReference type="EMBL" id="TQD40064.1"/>
    </source>
</evidence>
<comment type="similarity">
    <text evidence="1">Belongs to the esterase D family.</text>
</comment>
<evidence type="ECO:0008006" key="5">
    <source>
        <dbReference type="Google" id="ProtNLM"/>
    </source>
</evidence>
<evidence type="ECO:0000313" key="4">
    <source>
        <dbReference type="Proteomes" id="UP000317169"/>
    </source>
</evidence>
<dbReference type="InterPro" id="IPR000801">
    <property type="entry name" value="Esterase-like"/>
</dbReference>